<gene>
    <name evidence="5" type="ORF">BKK80_21770</name>
</gene>
<keyword evidence="1" id="KW-0805">Transcription regulation</keyword>
<dbReference type="SUPFAM" id="SSF46689">
    <property type="entry name" value="Homeodomain-like"/>
    <property type="match status" value="2"/>
</dbReference>
<dbReference type="PANTHER" id="PTHR46796:SF6">
    <property type="entry name" value="ARAC SUBFAMILY"/>
    <property type="match status" value="1"/>
</dbReference>
<dbReference type="Proteomes" id="UP000177515">
    <property type="component" value="Chromosome 2"/>
</dbReference>
<dbReference type="InterPro" id="IPR009057">
    <property type="entry name" value="Homeodomain-like_sf"/>
</dbReference>
<dbReference type="PRINTS" id="PR00032">
    <property type="entry name" value="HTHARAC"/>
</dbReference>
<dbReference type="SMART" id="SM00342">
    <property type="entry name" value="HTH_ARAC"/>
    <property type="match status" value="1"/>
</dbReference>
<evidence type="ECO:0000256" key="1">
    <source>
        <dbReference type="ARBA" id="ARBA00023015"/>
    </source>
</evidence>
<evidence type="ECO:0000259" key="4">
    <source>
        <dbReference type="PROSITE" id="PS01124"/>
    </source>
</evidence>
<proteinExistence type="predicted"/>
<dbReference type="InterPro" id="IPR020449">
    <property type="entry name" value="Tscrpt_reg_AraC-type_HTH"/>
</dbReference>
<keyword evidence="3" id="KW-0804">Transcription</keyword>
<dbReference type="PROSITE" id="PS01124">
    <property type="entry name" value="HTH_ARAC_FAMILY_2"/>
    <property type="match status" value="1"/>
</dbReference>
<reference evidence="5 6" key="1">
    <citation type="submission" date="2016-10" db="EMBL/GenBank/DDBJ databases">
        <title>Complete genome sequences of three Cupriavidus strains isolated from various Malaysian environments.</title>
        <authorList>
            <person name="Abdullah A.A.-A."/>
            <person name="Shafie N.A.H."/>
            <person name="Lau N.S."/>
        </authorList>
    </citation>
    <scope>NUCLEOTIDE SEQUENCE [LARGE SCALE GENOMIC DNA]</scope>
    <source>
        <strain evidence="5 6">USMAA1020</strain>
    </source>
</reference>
<evidence type="ECO:0000256" key="2">
    <source>
        <dbReference type="ARBA" id="ARBA00023125"/>
    </source>
</evidence>
<organism evidence="5 6">
    <name type="scientific">Cupriavidus malaysiensis</name>
    <dbReference type="NCBI Taxonomy" id="367825"/>
    <lineage>
        <taxon>Bacteria</taxon>
        <taxon>Pseudomonadati</taxon>
        <taxon>Pseudomonadota</taxon>
        <taxon>Betaproteobacteria</taxon>
        <taxon>Burkholderiales</taxon>
        <taxon>Burkholderiaceae</taxon>
        <taxon>Cupriavidus</taxon>
    </lineage>
</organism>
<sequence length="301" mass="34256">MEANRTALEIIARETGRGPERLLASHSGTIFGARWNHPPCEARLHGNADHVLVYHLSGNTDVERRRHGLVTGFRSRIGALTFMPRASDTEWRVGGPTQVLHLYLPHSVFEEFSRDTLEQDACPEIDAFFAVTDPWLDGFFRMLASESPTNATDGMRTESLVLDQIQALLVRHLVQRYSLDGPDAGRHRGAHGGTLRQSVMRKLAEVFAERLHEDIRLQDLAQVACMSKDHFLRIFHASFGQTPHRYITALRFERARTLLRDEPDTPVLDIARRCGFKNLSHFSAAFRRHVGMSPSRFRDLR</sequence>
<dbReference type="Pfam" id="PF12833">
    <property type="entry name" value="HTH_18"/>
    <property type="match status" value="1"/>
</dbReference>
<dbReference type="InterPro" id="IPR018060">
    <property type="entry name" value="HTH_AraC"/>
</dbReference>
<evidence type="ECO:0000256" key="3">
    <source>
        <dbReference type="ARBA" id="ARBA00023163"/>
    </source>
</evidence>
<keyword evidence="6" id="KW-1185">Reference proteome</keyword>
<accession>A0ABM6FA58</accession>
<protein>
    <recommendedName>
        <fullName evidence="4">HTH araC/xylS-type domain-containing protein</fullName>
    </recommendedName>
</protein>
<feature type="domain" description="HTH araC/xylS-type" evidence="4">
    <location>
        <begin position="201"/>
        <end position="300"/>
    </location>
</feature>
<name>A0ABM6FA58_9BURK</name>
<dbReference type="EMBL" id="CP017755">
    <property type="protein sequence ID" value="AOZ08576.1"/>
    <property type="molecule type" value="Genomic_DNA"/>
</dbReference>
<dbReference type="RefSeq" id="WP_071017094.1">
    <property type="nucleotide sequence ID" value="NZ_CP017755.1"/>
</dbReference>
<dbReference type="PANTHER" id="PTHR46796">
    <property type="entry name" value="HTH-TYPE TRANSCRIPTIONAL ACTIVATOR RHAS-RELATED"/>
    <property type="match status" value="1"/>
</dbReference>
<evidence type="ECO:0000313" key="5">
    <source>
        <dbReference type="EMBL" id="AOZ08576.1"/>
    </source>
</evidence>
<keyword evidence="2" id="KW-0238">DNA-binding</keyword>
<dbReference type="InterPro" id="IPR050204">
    <property type="entry name" value="AraC_XylS_family_regulators"/>
</dbReference>
<evidence type="ECO:0000313" key="6">
    <source>
        <dbReference type="Proteomes" id="UP000177515"/>
    </source>
</evidence>
<dbReference type="Gene3D" id="1.10.10.60">
    <property type="entry name" value="Homeodomain-like"/>
    <property type="match status" value="1"/>
</dbReference>